<organism evidence="2 3">
    <name type="scientific">Thalictrum thalictroides</name>
    <name type="common">Rue-anemone</name>
    <name type="synonym">Anemone thalictroides</name>
    <dbReference type="NCBI Taxonomy" id="46969"/>
    <lineage>
        <taxon>Eukaryota</taxon>
        <taxon>Viridiplantae</taxon>
        <taxon>Streptophyta</taxon>
        <taxon>Embryophyta</taxon>
        <taxon>Tracheophyta</taxon>
        <taxon>Spermatophyta</taxon>
        <taxon>Magnoliopsida</taxon>
        <taxon>Ranunculales</taxon>
        <taxon>Ranunculaceae</taxon>
        <taxon>Thalictroideae</taxon>
        <taxon>Thalictrum</taxon>
    </lineage>
</organism>
<evidence type="ECO:0000313" key="2">
    <source>
        <dbReference type="EMBL" id="KAF5203019.1"/>
    </source>
</evidence>
<reference evidence="2 3" key="1">
    <citation type="submission" date="2020-06" db="EMBL/GenBank/DDBJ databases">
        <title>Transcriptomic and genomic resources for Thalictrum thalictroides and T. hernandezii: Facilitating candidate gene discovery in an emerging model plant lineage.</title>
        <authorList>
            <person name="Arias T."/>
            <person name="Riano-Pachon D.M."/>
            <person name="Di Stilio V.S."/>
        </authorList>
    </citation>
    <scope>NUCLEOTIDE SEQUENCE [LARGE SCALE GENOMIC DNA]</scope>
    <source>
        <strain evidence="3">cv. WT478/WT964</strain>
        <tissue evidence="2">Leaves</tissue>
    </source>
</reference>
<evidence type="ECO:0000256" key="1">
    <source>
        <dbReference type="SAM" id="MobiDB-lite"/>
    </source>
</evidence>
<dbReference type="Proteomes" id="UP000554482">
    <property type="component" value="Unassembled WGS sequence"/>
</dbReference>
<dbReference type="EMBL" id="JABWDY010007332">
    <property type="protein sequence ID" value="KAF5203019.1"/>
    <property type="molecule type" value="Genomic_DNA"/>
</dbReference>
<comment type="caution">
    <text evidence="2">The sequence shown here is derived from an EMBL/GenBank/DDBJ whole genome shotgun (WGS) entry which is preliminary data.</text>
</comment>
<proteinExistence type="predicted"/>
<feature type="region of interest" description="Disordered" evidence="1">
    <location>
        <begin position="89"/>
        <end position="117"/>
    </location>
</feature>
<protein>
    <submittedName>
        <fullName evidence="2">Uncharacterized protein</fullName>
    </submittedName>
</protein>
<evidence type="ECO:0000313" key="3">
    <source>
        <dbReference type="Proteomes" id="UP000554482"/>
    </source>
</evidence>
<sequence>MPGTCVDRQQFLPEMGIEKADPVSIDGAGDGAIWISCAATANSTDNIAMTKMMIMSALLEMLLTWAIENKMDRTSLLFVARTDRAIDEQRTAPEIGNEKADPVTIDGAGDGAEPHGL</sequence>
<feature type="compositionally biased region" description="Basic and acidic residues" evidence="1">
    <location>
        <begin position="89"/>
        <end position="101"/>
    </location>
</feature>
<name>A0A7J6WZX2_THATH</name>
<keyword evidence="3" id="KW-1185">Reference proteome</keyword>
<dbReference type="AlphaFoldDB" id="A0A7J6WZX2"/>
<accession>A0A7J6WZX2</accession>
<gene>
    <name evidence="2" type="ORF">FRX31_007395</name>
</gene>